<reference evidence="5" key="2">
    <citation type="submission" date="2025-09" db="UniProtKB">
        <authorList>
            <consortium name="Ensembl"/>
        </authorList>
    </citation>
    <scope>IDENTIFICATION</scope>
</reference>
<accession>A0A8C5GYD7</accession>
<feature type="compositionally biased region" description="Polar residues" evidence="3">
    <location>
        <begin position="366"/>
        <end position="377"/>
    </location>
</feature>
<keyword evidence="6" id="KW-1185">Reference proteome</keyword>
<dbReference type="Ensembl" id="ENSGWIT00000039890.1">
    <property type="protein sequence ID" value="ENSGWIP00000036606.1"/>
    <property type="gene ID" value="ENSGWIG00000018848.1"/>
</dbReference>
<dbReference type="Gene3D" id="1.20.960.40">
    <property type="match status" value="1"/>
</dbReference>
<dbReference type="Proteomes" id="UP000694680">
    <property type="component" value="Unassembled WGS sequence"/>
</dbReference>
<evidence type="ECO:0000259" key="4">
    <source>
        <dbReference type="PROSITE" id="PS50222"/>
    </source>
</evidence>
<evidence type="ECO:0000256" key="2">
    <source>
        <dbReference type="ARBA" id="ARBA00023212"/>
    </source>
</evidence>
<dbReference type="InterPro" id="IPR011992">
    <property type="entry name" value="EF-hand-dom_pair"/>
</dbReference>
<protein>
    <recommendedName>
        <fullName evidence="4">EF-hand domain-containing protein</fullName>
    </recommendedName>
</protein>
<name>A0A8C5GYD7_GOUWI</name>
<keyword evidence="2" id="KW-0206">Cytoskeleton</keyword>
<evidence type="ECO:0000256" key="1">
    <source>
        <dbReference type="ARBA" id="ARBA00022490"/>
    </source>
</evidence>
<evidence type="ECO:0000313" key="6">
    <source>
        <dbReference type="Proteomes" id="UP000694680"/>
    </source>
</evidence>
<feature type="compositionally biased region" description="Acidic residues" evidence="3">
    <location>
        <begin position="261"/>
        <end position="272"/>
    </location>
</feature>
<dbReference type="GeneID" id="114458233"/>
<dbReference type="SUPFAM" id="SSF47473">
    <property type="entry name" value="EF-hand"/>
    <property type="match status" value="1"/>
</dbReference>
<dbReference type="Gene3D" id="1.10.238.10">
    <property type="entry name" value="EF-hand"/>
    <property type="match status" value="1"/>
</dbReference>
<evidence type="ECO:0000313" key="5">
    <source>
        <dbReference type="Ensembl" id="ENSGWIP00000036606.1"/>
    </source>
</evidence>
<dbReference type="PANTHER" id="PTHR15431:SF9">
    <property type="entry name" value="CENTROSOMAL PROTEIN 43"/>
    <property type="match status" value="1"/>
</dbReference>
<evidence type="ECO:0000256" key="3">
    <source>
        <dbReference type="SAM" id="MobiDB-lite"/>
    </source>
</evidence>
<gene>
    <name evidence="5" type="primary">cep43</name>
</gene>
<keyword evidence="1" id="KW-0963">Cytoplasm</keyword>
<dbReference type="RefSeq" id="XP_028296383.1">
    <property type="nucleotide sequence ID" value="XM_028440582.1"/>
</dbReference>
<reference evidence="5" key="1">
    <citation type="submission" date="2025-08" db="UniProtKB">
        <authorList>
            <consortium name="Ensembl"/>
        </authorList>
    </citation>
    <scope>IDENTIFICATION</scope>
</reference>
<dbReference type="CTD" id="11116"/>
<dbReference type="GO" id="GO:0005813">
    <property type="term" value="C:centrosome"/>
    <property type="evidence" value="ECO:0007669"/>
    <property type="project" value="TreeGrafter"/>
</dbReference>
<feature type="compositionally biased region" description="Basic and acidic residues" evidence="3">
    <location>
        <begin position="335"/>
        <end position="344"/>
    </location>
</feature>
<dbReference type="GO" id="GO:0034453">
    <property type="term" value="P:microtubule anchoring"/>
    <property type="evidence" value="ECO:0007669"/>
    <property type="project" value="InterPro"/>
</dbReference>
<sequence>MSAAEDDTELRDLLILNLENSGVLNKIKAEVRAAVFLAMEDQDRLQDRSPLTNQQLENCLRSTDGGLAVGLIQDFLQVFNLDFSLSVFQPEINRCVTDSRDVVCRDLRLSETNKNVPLLLEVVRRGRQRESSPTLFMEELSENRVVKARRVFERYDKNQSGSVLKEHLQNVFADLLPTVSRNMLETFINDELKTTDRSSTKVVDFQLFLQIYKHLFAQCRAVVTDDDDHQPKEPIRKGSANKGAAAELSSVRAPSFRESLDLVDEDEGDPFFDDPLPKPQKTYGGKVELSRPLSGSEPGGGVSLSEQSHSRSRDLKRGATAAERPEEDVEYDDDFNSHRSDLSRSELSIGEEIEVSIEGPAHSEQDSTQDLSVSQLSHGADYMEEVS</sequence>
<dbReference type="Pfam" id="PF09398">
    <property type="entry name" value="FOP_dimer"/>
    <property type="match status" value="1"/>
</dbReference>
<dbReference type="InterPro" id="IPR018993">
    <property type="entry name" value="FOP_dimerisation-dom_N"/>
</dbReference>
<dbReference type="AlphaFoldDB" id="A0A8C5GYD7"/>
<feature type="compositionally biased region" description="Basic and acidic residues" evidence="3">
    <location>
        <begin position="308"/>
        <end position="317"/>
    </location>
</feature>
<proteinExistence type="predicted"/>
<organism evidence="5 6">
    <name type="scientific">Gouania willdenowi</name>
    <name type="common">Blunt-snouted clingfish</name>
    <name type="synonym">Lepadogaster willdenowi</name>
    <dbReference type="NCBI Taxonomy" id="441366"/>
    <lineage>
        <taxon>Eukaryota</taxon>
        <taxon>Metazoa</taxon>
        <taxon>Chordata</taxon>
        <taxon>Craniata</taxon>
        <taxon>Vertebrata</taxon>
        <taxon>Euteleostomi</taxon>
        <taxon>Actinopterygii</taxon>
        <taxon>Neopterygii</taxon>
        <taxon>Teleostei</taxon>
        <taxon>Neoteleostei</taxon>
        <taxon>Acanthomorphata</taxon>
        <taxon>Ovalentaria</taxon>
        <taxon>Blenniimorphae</taxon>
        <taxon>Blenniiformes</taxon>
        <taxon>Gobiesocoidei</taxon>
        <taxon>Gobiesocidae</taxon>
        <taxon>Gobiesocinae</taxon>
        <taxon>Gouania</taxon>
    </lineage>
</organism>
<dbReference type="PROSITE" id="PS50222">
    <property type="entry name" value="EF_HAND_2"/>
    <property type="match status" value="1"/>
</dbReference>
<feature type="compositionally biased region" description="Acidic residues" evidence="3">
    <location>
        <begin position="325"/>
        <end position="334"/>
    </location>
</feature>
<feature type="region of interest" description="Disordered" evidence="3">
    <location>
        <begin position="226"/>
        <end position="387"/>
    </location>
</feature>
<feature type="domain" description="EF-hand" evidence="4">
    <location>
        <begin position="143"/>
        <end position="178"/>
    </location>
</feature>
<dbReference type="InterPro" id="IPR002048">
    <property type="entry name" value="EF_hand_dom"/>
</dbReference>
<dbReference type="GO" id="GO:0005509">
    <property type="term" value="F:calcium ion binding"/>
    <property type="evidence" value="ECO:0007669"/>
    <property type="project" value="InterPro"/>
</dbReference>
<dbReference type="PANTHER" id="PTHR15431">
    <property type="entry name" value="FGFR1 ONCOGENE PARTNER/LISH DOMAIN-CONTAINING PROTEIN"/>
    <property type="match status" value="1"/>
</dbReference>